<dbReference type="EMBL" id="JACHFY010000026">
    <property type="protein sequence ID" value="MBB5254822.1"/>
    <property type="molecule type" value="Genomic_DNA"/>
</dbReference>
<accession>A0A7J9RX50</accession>
<proteinExistence type="predicted"/>
<sequence>MLQEHLPIITGKSTYIDDINPKNVAYLHVVRSPIARGIIKSISKPQHALLTLTWDDVKAYMPARLFPDLARTSQVARMPVLADGRVNFVGQPVFSICC</sequence>
<comment type="caution">
    <text evidence="2">The sequence shown here is derived from an EMBL/GenBank/DDBJ whole genome shotgun (WGS) entry which is preliminary data.</text>
</comment>
<organism evidence="2 3">
    <name type="scientific">Sulfurisphaera ohwakuensis</name>
    <dbReference type="NCBI Taxonomy" id="69656"/>
    <lineage>
        <taxon>Archaea</taxon>
        <taxon>Thermoproteota</taxon>
        <taxon>Thermoprotei</taxon>
        <taxon>Sulfolobales</taxon>
        <taxon>Sulfolobaceae</taxon>
        <taxon>Sulfurisphaera</taxon>
    </lineage>
</organism>
<dbReference type="InterPro" id="IPR000674">
    <property type="entry name" value="Ald_Oxase/Xan_DH_a/b"/>
</dbReference>
<dbReference type="Proteomes" id="UP000582213">
    <property type="component" value="Unassembled WGS sequence"/>
</dbReference>
<name>A0A7J9RX50_SULOH</name>
<dbReference type="SUPFAM" id="SSF54665">
    <property type="entry name" value="CO dehydrogenase molybdoprotein N-domain-like"/>
    <property type="match status" value="1"/>
</dbReference>
<gene>
    <name evidence="2" type="ORF">HNQ62_002596</name>
</gene>
<dbReference type="InterPro" id="IPR036856">
    <property type="entry name" value="Ald_Oxase/Xan_DH_a/b_sf"/>
</dbReference>
<dbReference type="Pfam" id="PF01315">
    <property type="entry name" value="Ald_Xan_dh_C"/>
    <property type="match status" value="1"/>
</dbReference>
<dbReference type="SMART" id="SM01008">
    <property type="entry name" value="Ald_Xan_dh_C"/>
    <property type="match status" value="1"/>
</dbReference>
<evidence type="ECO:0000259" key="1">
    <source>
        <dbReference type="SMART" id="SM01008"/>
    </source>
</evidence>
<evidence type="ECO:0000313" key="3">
    <source>
        <dbReference type="Proteomes" id="UP000582213"/>
    </source>
</evidence>
<feature type="domain" description="Aldehyde oxidase/xanthine dehydrogenase a/b hammerhead" evidence="1">
    <location>
        <begin position="10"/>
        <end position="98"/>
    </location>
</feature>
<evidence type="ECO:0000313" key="2">
    <source>
        <dbReference type="EMBL" id="MBB5254822.1"/>
    </source>
</evidence>
<protein>
    <submittedName>
        <fullName evidence="2">CO/xanthine dehydrogenase Mo-binding subunit</fullName>
    </submittedName>
</protein>
<dbReference type="AlphaFoldDB" id="A0A7J9RX50"/>
<dbReference type="Gene3D" id="3.90.1170.50">
    <property type="entry name" value="Aldehyde oxidase/xanthine dehydrogenase, a/b hammerhead"/>
    <property type="match status" value="1"/>
</dbReference>
<reference evidence="2 3" key="1">
    <citation type="submission" date="2020-08" db="EMBL/GenBank/DDBJ databases">
        <title>Genomic Encyclopedia of Type Strains, Phase IV (KMG-IV): sequencing the most valuable type-strain genomes for metagenomic binning, comparative biology and taxonomic classification.</title>
        <authorList>
            <person name="Goeker M."/>
        </authorList>
    </citation>
    <scope>NUCLEOTIDE SEQUENCE [LARGE SCALE GENOMIC DNA]</scope>
    <source>
        <strain evidence="2 3">DSM 12421</strain>
    </source>
</reference>